<keyword evidence="1" id="KW-0614">Plasmid</keyword>
<accession>A0A8T8E788</accession>
<keyword evidence="2" id="KW-1185">Reference proteome</keyword>
<organism evidence="1 2">
    <name type="scientific">Haloterrigena salifodinae</name>
    <dbReference type="NCBI Taxonomy" id="2675099"/>
    <lineage>
        <taxon>Archaea</taxon>
        <taxon>Methanobacteriati</taxon>
        <taxon>Methanobacteriota</taxon>
        <taxon>Stenosarchaea group</taxon>
        <taxon>Halobacteria</taxon>
        <taxon>Halobacteriales</taxon>
        <taxon>Natrialbaceae</taxon>
        <taxon>Haloterrigena</taxon>
    </lineage>
</organism>
<dbReference type="RefSeq" id="WP_204749508.1">
    <property type="nucleotide sequence ID" value="NZ_CP069189.1"/>
</dbReference>
<reference evidence="1 2" key="1">
    <citation type="submission" date="2021-01" db="EMBL/GenBank/DDBJ databases">
        <title>Genome Sequence and Methylation Pattern of Haloterrigena salifodinae BOL5-1, An Extremely Halophilic Archaeon from a Bolivian Salt Mine.</title>
        <authorList>
            <person name="DasSarma P."/>
            <person name="Anton B.P."/>
            <person name="DasSarma S.L."/>
            <person name="von Ehrenheim H.A.L."/>
            <person name="Martinez F.L."/>
            <person name="Guzman D."/>
            <person name="Roberts R.J."/>
            <person name="DasSarma S."/>
        </authorList>
    </citation>
    <scope>NUCLEOTIDE SEQUENCE [LARGE SCALE GENOMIC DNA]</scope>
    <source>
        <strain evidence="1 2">BOL5-1</strain>
        <plasmid evidence="1 2">pHTS138</plasmid>
    </source>
</reference>
<gene>
    <name evidence="1" type="ORF">JMJ58_21195</name>
</gene>
<dbReference type="EMBL" id="CP069189">
    <property type="protein sequence ID" value="QRV17473.1"/>
    <property type="molecule type" value="Genomic_DNA"/>
</dbReference>
<proteinExistence type="predicted"/>
<name>A0A8T8E788_9EURY</name>
<dbReference type="Pfam" id="PF25925">
    <property type="entry name" value="DUF7970"/>
    <property type="match status" value="1"/>
</dbReference>
<evidence type="ECO:0000313" key="2">
    <source>
        <dbReference type="Proteomes" id="UP000637819"/>
    </source>
</evidence>
<dbReference type="InterPro" id="IPR058276">
    <property type="entry name" value="DUF7970"/>
</dbReference>
<dbReference type="Proteomes" id="UP000637819">
    <property type="component" value="Plasmid pHTS138"/>
</dbReference>
<evidence type="ECO:0000313" key="1">
    <source>
        <dbReference type="EMBL" id="QRV17473.1"/>
    </source>
</evidence>
<dbReference type="OrthoDB" id="292995at2157"/>
<protein>
    <submittedName>
        <fullName evidence="1">Uncharacterized protein</fullName>
    </submittedName>
</protein>
<dbReference type="GeneID" id="62877697"/>
<sequence>MWWRELPAGFEPAFPFSEAVRGEFYPHEDTWEEFTDAVENRLIPQMREKGMTNIQKREIHEVMLEFAAEHPKEIAAGVIEARKQAYQGEY</sequence>
<geneLocation type="plasmid" evidence="1 2">
    <name>pHTS138</name>
</geneLocation>
<dbReference type="AlphaFoldDB" id="A0A8T8E788"/>
<dbReference type="KEGG" id="hsal:JMJ58_21195"/>